<accession>A0A2P2N2P4</accession>
<organism evidence="1">
    <name type="scientific">Rhizophora mucronata</name>
    <name type="common">Asiatic mangrove</name>
    <dbReference type="NCBI Taxonomy" id="61149"/>
    <lineage>
        <taxon>Eukaryota</taxon>
        <taxon>Viridiplantae</taxon>
        <taxon>Streptophyta</taxon>
        <taxon>Embryophyta</taxon>
        <taxon>Tracheophyta</taxon>
        <taxon>Spermatophyta</taxon>
        <taxon>Magnoliopsida</taxon>
        <taxon>eudicotyledons</taxon>
        <taxon>Gunneridae</taxon>
        <taxon>Pentapetalae</taxon>
        <taxon>rosids</taxon>
        <taxon>fabids</taxon>
        <taxon>Malpighiales</taxon>
        <taxon>Rhizophoraceae</taxon>
        <taxon>Rhizophora</taxon>
    </lineage>
</organism>
<sequence length="17" mass="1956">MNRRIKKTNGPSQLLLS</sequence>
<dbReference type="EMBL" id="GGEC01056251">
    <property type="protein sequence ID" value="MBX36735.1"/>
    <property type="molecule type" value="Transcribed_RNA"/>
</dbReference>
<protein>
    <submittedName>
        <fullName evidence="1">Uncharacterized protein</fullName>
    </submittedName>
</protein>
<evidence type="ECO:0000313" key="1">
    <source>
        <dbReference type="EMBL" id="MBX36735.1"/>
    </source>
</evidence>
<reference evidence="1" key="1">
    <citation type="submission" date="2018-02" db="EMBL/GenBank/DDBJ databases">
        <title>Rhizophora mucronata_Transcriptome.</title>
        <authorList>
            <person name="Meera S.P."/>
            <person name="Sreeshan A."/>
            <person name="Augustine A."/>
        </authorList>
    </citation>
    <scope>NUCLEOTIDE SEQUENCE</scope>
    <source>
        <tissue evidence="1">Leaf</tissue>
    </source>
</reference>
<dbReference type="AlphaFoldDB" id="A0A2P2N2P4"/>
<proteinExistence type="predicted"/>
<name>A0A2P2N2P4_RHIMU</name>